<evidence type="ECO:0000313" key="2">
    <source>
        <dbReference type="Proteomes" id="UP000215914"/>
    </source>
</evidence>
<dbReference type="Proteomes" id="UP000215914">
    <property type="component" value="Unassembled WGS sequence"/>
</dbReference>
<dbReference type="EMBL" id="MNCJ02000329">
    <property type="protein sequence ID" value="KAF5769968.1"/>
    <property type="molecule type" value="Genomic_DNA"/>
</dbReference>
<proteinExistence type="predicted"/>
<sequence>MPLASLEMQPYLLLLISQTKLAKDSEKQCQPITQLKFIIEAWLLIVECKRVIKWTYAYAYYLPKHGRTGMQRGSFKYLQEII</sequence>
<evidence type="ECO:0000313" key="1">
    <source>
        <dbReference type="EMBL" id="KAF5769968.1"/>
    </source>
</evidence>
<gene>
    <name evidence="1" type="ORF">HanXRQr2_Chr14g0654291</name>
</gene>
<comment type="caution">
    <text evidence="1">The sequence shown here is derived from an EMBL/GenBank/DDBJ whole genome shotgun (WGS) entry which is preliminary data.</text>
</comment>
<keyword evidence="2" id="KW-1185">Reference proteome</keyword>
<reference evidence="1" key="1">
    <citation type="journal article" date="2017" name="Nature">
        <title>The sunflower genome provides insights into oil metabolism, flowering and Asterid evolution.</title>
        <authorList>
            <person name="Badouin H."/>
            <person name="Gouzy J."/>
            <person name="Grassa C.J."/>
            <person name="Murat F."/>
            <person name="Staton S.E."/>
            <person name="Cottret L."/>
            <person name="Lelandais-Briere C."/>
            <person name="Owens G.L."/>
            <person name="Carrere S."/>
            <person name="Mayjonade B."/>
            <person name="Legrand L."/>
            <person name="Gill N."/>
            <person name="Kane N.C."/>
            <person name="Bowers J.E."/>
            <person name="Hubner S."/>
            <person name="Bellec A."/>
            <person name="Berard A."/>
            <person name="Berges H."/>
            <person name="Blanchet N."/>
            <person name="Boniface M.C."/>
            <person name="Brunel D."/>
            <person name="Catrice O."/>
            <person name="Chaidir N."/>
            <person name="Claudel C."/>
            <person name="Donnadieu C."/>
            <person name="Faraut T."/>
            <person name="Fievet G."/>
            <person name="Helmstetter N."/>
            <person name="King M."/>
            <person name="Knapp S.J."/>
            <person name="Lai Z."/>
            <person name="Le Paslier M.C."/>
            <person name="Lippi Y."/>
            <person name="Lorenzon L."/>
            <person name="Mandel J.R."/>
            <person name="Marage G."/>
            <person name="Marchand G."/>
            <person name="Marquand E."/>
            <person name="Bret-Mestries E."/>
            <person name="Morien E."/>
            <person name="Nambeesan S."/>
            <person name="Nguyen T."/>
            <person name="Pegot-Espagnet P."/>
            <person name="Pouilly N."/>
            <person name="Raftis F."/>
            <person name="Sallet E."/>
            <person name="Schiex T."/>
            <person name="Thomas J."/>
            <person name="Vandecasteele C."/>
            <person name="Vares D."/>
            <person name="Vear F."/>
            <person name="Vautrin S."/>
            <person name="Crespi M."/>
            <person name="Mangin B."/>
            <person name="Burke J.M."/>
            <person name="Salse J."/>
            <person name="Munos S."/>
            <person name="Vincourt P."/>
            <person name="Rieseberg L.H."/>
            <person name="Langlade N.B."/>
        </authorList>
    </citation>
    <scope>NUCLEOTIDE SEQUENCE</scope>
    <source>
        <tissue evidence="1">Leaves</tissue>
    </source>
</reference>
<protein>
    <submittedName>
        <fullName evidence="1">E3 ubiquitin ligase RBR family</fullName>
    </submittedName>
</protein>
<dbReference type="AlphaFoldDB" id="A0A9K3EAH0"/>
<name>A0A9K3EAH0_HELAN</name>
<reference evidence="1" key="2">
    <citation type="submission" date="2020-06" db="EMBL/GenBank/DDBJ databases">
        <title>Helianthus annuus Genome sequencing and assembly Release 2.</title>
        <authorList>
            <person name="Gouzy J."/>
            <person name="Langlade N."/>
            <person name="Munos S."/>
        </authorList>
    </citation>
    <scope>NUCLEOTIDE SEQUENCE</scope>
    <source>
        <tissue evidence="1">Leaves</tissue>
    </source>
</reference>
<dbReference type="Gramene" id="mRNA:HanXRQr2_Chr14g0654291">
    <property type="protein sequence ID" value="mRNA:HanXRQr2_Chr14g0654291"/>
    <property type="gene ID" value="HanXRQr2_Chr14g0654291"/>
</dbReference>
<accession>A0A9K3EAH0</accession>
<dbReference type="Gene3D" id="1.20.120.1750">
    <property type="match status" value="1"/>
</dbReference>
<organism evidence="1 2">
    <name type="scientific">Helianthus annuus</name>
    <name type="common">Common sunflower</name>
    <dbReference type="NCBI Taxonomy" id="4232"/>
    <lineage>
        <taxon>Eukaryota</taxon>
        <taxon>Viridiplantae</taxon>
        <taxon>Streptophyta</taxon>
        <taxon>Embryophyta</taxon>
        <taxon>Tracheophyta</taxon>
        <taxon>Spermatophyta</taxon>
        <taxon>Magnoliopsida</taxon>
        <taxon>eudicotyledons</taxon>
        <taxon>Gunneridae</taxon>
        <taxon>Pentapetalae</taxon>
        <taxon>asterids</taxon>
        <taxon>campanulids</taxon>
        <taxon>Asterales</taxon>
        <taxon>Asteraceae</taxon>
        <taxon>Asteroideae</taxon>
        <taxon>Heliantheae alliance</taxon>
        <taxon>Heliantheae</taxon>
        <taxon>Helianthus</taxon>
    </lineage>
</organism>